<protein>
    <recommendedName>
        <fullName evidence="5">MYND-type domain-containing protein</fullName>
    </recommendedName>
</protein>
<organism evidence="6 7">
    <name type="scientific">Penicillium vulpinum</name>
    <dbReference type="NCBI Taxonomy" id="29845"/>
    <lineage>
        <taxon>Eukaryota</taxon>
        <taxon>Fungi</taxon>
        <taxon>Dikarya</taxon>
        <taxon>Ascomycota</taxon>
        <taxon>Pezizomycotina</taxon>
        <taxon>Eurotiomycetes</taxon>
        <taxon>Eurotiomycetidae</taxon>
        <taxon>Eurotiales</taxon>
        <taxon>Aspergillaceae</taxon>
        <taxon>Penicillium</taxon>
    </lineage>
</organism>
<keyword evidence="1" id="KW-0479">Metal-binding</keyword>
<name>A0A1V6S6A5_9EURO</name>
<evidence type="ECO:0000256" key="3">
    <source>
        <dbReference type="ARBA" id="ARBA00022833"/>
    </source>
</evidence>
<proteinExistence type="predicted"/>
<reference evidence="7" key="1">
    <citation type="journal article" date="2017" name="Nat. Microbiol.">
        <title>Global analysis of biosynthetic gene clusters reveals vast potential of secondary metabolite production in Penicillium species.</title>
        <authorList>
            <person name="Nielsen J.C."/>
            <person name="Grijseels S."/>
            <person name="Prigent S."/>
            <person name="Ji B."/>
            <person name="Dainat J."/>
            <person name="Nielsen K.F."/>
            <person name="Frisvad J.C."/>
            <person name="Workman M."/>
            <person name="Nielsen J."/>
        </authorList>
    </citation>
    <scope>NUCLEOTIDE SEQUENCE [LARGE SCALE GENOMIC DNA]</scope>
    <source>
        <strain evidence="7">IBT 29486</strain>
    </source>
</reference>
<gene>
    <name evidence="6" type="ORF">PENVUL_c006G08829</name>
</gene>
<dbReference type="GO" id="GO:0008270">
    <property type="term" value="F:zinc ion binding"/>
    <property type="evidence" value="ECO:0007669"/>
    <property type="project" value="UniProtKB-KW"/>
</dbReference>
<dbReference type="PROSITE" id="PS01360">
    <property type="entry name" value="ZF_MYND_1"/>
    <property type="match status" value="1"/>
</dbReference>
<dbReference type="OrthoDB" id="5952526at2759"/>
<keyword evidence="2 4" id="KW-0863">Zinc-finger</keyword>
<dbReference type="Proteomes" id="UP000191518">
    <property type="component" value="Unassembled WGS sequence"/>
</dbReference>
<evidence type="ECO:0000313" key="7">
    <source>
        <dbReference type="Proteomes" id="UP000191518"/>
    </source>
</evidence>
<accession>A0A1V6S6A5</accession>
<dbReference type="SUPFAM" id="SSF144232">
    <property type="entry name" value="HIT/MYND zinc finger-like"/>
    <property type="match status" value="1"/>
</dbReference>
<comment type="caution">
    <text evidence="6">The sequence shown here is derived from an EMBL/GenBank/DDBJ whole genome shotgun (WGS) entry which is preliminary data.</text>
</comment>
<keyword evidence="7" id="KW-1185">Reference proteome</keyword>
<evidence type="ECO:0000259" key="5">
    <source>
        <dbReference type="PROSITE" id="PS50865"/>
    </source>
</evidence>
<dbReference type="EMBL" id="MDYP01000006">
    <property type="protein sequence ID" value="OQE09398.1"/>
    <property type="molecule type" value="Genomic_DNA"/>
</dbReference>
<dbReference type="STRING" id="29845.A0A1V6S6A5"/>
<dbReference type="InterPro" id="IPR002893">
    <property type="entry name" value="Znf_MYND"/>
</dbReference>
<sequence>MSLPSGCGVCGKKDGALRCSGCKVMMYCGVEHQKAHHREHKSACTAIRGCRVAMEKEEQVVRELQGDIFTNGIRNVWLTSETRLYMLSRASLSNEMATIRNVESLQAQLDILMEDLQLCRGDNTGSRYAIPGVMIRLHQDQECYDFLKWWATAGQNHDYDWDNNTLPYLDIKNANPLEPLDVFCDGLINLPHRVAVTLVKVKVLQVIFTEMGPRDGSTARMLGPRSDYSTIAKNPNIANCDDKWLEIVKLKGQIRTLYEAVHKMNSHFWPALVNPGEPLRANVLIFAVGSVEEMQLALRLTYEAWNEAPGAIAVIKMAIEGKL</sequence>
<dbReference type="Pfam" id="PF01753">
    <property type="entry name" value="zf-MYND"/>
    <property type="match status" value="1"/>
</dbReference>
<evidence type="ECO:0000313" key="6">
    <source>
        <dbReference type="EMBL" id="OQE09398.1"/>
    </source>
</evidence>
<feature type="domain" description="MYND-type" evidence="5">
    <location>
        <begin position="7"/>
        <end position="44"/>
    </location>
</feature>
<evidence type="ECO:0000256" key="1">
    <source>
        <dbReference type="ARBA" id="ARBA00022723"/>
    </source>
</evidence>
<dbReference type="PROSITE" id="PS50865">
    <property type="entry name" value="ZF_MYND_2"/>
    <property type="match status" value="1"/>
</dbReference>
<dbReference type="Gene3D" id="6.10.140.2220">
    <property type="match status" value="1"/>
</dbReference>
<evidence type="ECO:0000256" key="4">
    <source>
        <dbReference type="PROSITE-ProRule" id="PRU00134"/>
    </source>
</evidence>
<keyword evidence="3" id="KW-0862">Zinc</keyword>
<evidence type="ECO:0000256" key="2">
    <source>
        <dbReference type="ARBA" id="ARBA00022771"/>
    </source>
</evidence>
<dbReference type="AlphaFoldDB" id="A0A1V6S6A5"/>